<dbReference type="AlphaFoldDB" id="A0A1F6LJ91"/>
<evidence type="ECO:0000313" key="4">
    <source>
        <dbReference type="Proteomes" id="UP000177067"/>
    </source>
</evidence>
<dbReference type="EMBL" id="MFPS01000007">
    <property type="protein sequence ID" value="OGH59406.1"/>
    <property type="molecule type" value="Genomic_DNA"/>
</dbReference>
<dbReference type="InterPro" id="IPR020025">
    <property type="entry name" value="PseB"/>
</dbReference>
<dbReference type="CDD" id="cd05237">
    <property type="entry name" value="UDP_invert_4-6DH_SDR_e"/>
    <property type="match status" value="1"/>
</dbReference>
<proteinExistence type="inferred from homology"/>
<accession>A0A1F6LJ91</accession>
<name>A0A1F6LJ91_9BACT</name>
<dbReference type="SUPFAM" id="SSF51735">
    <property type="entry name" value="NAD(P)-binding Rossmann-fold domains"/>
    <property type="match status" value="1"/>
</dbReference>
<comment type="caution">
    <text evidence="3">The sequence shown here is derived from an EMBL/GenBank/DDBJ whole genome shotgun (WGS) entry which is preliminary data.</text>
</comment>
<dbReference type="Gene3D" id="3.40.50.720">
    <property type="entry name" value="NAD(P)-binding Rossmann-like Domain"/>
    <property type="match status" value="1"/>
</dbReference>
<dbReference type="InterPro" id="IPR003869">
    <property type="entry name" value="Polysac_CapD-like"/>
</dbReference>
<evidence type="ECO:0000256" key="1">
    <source>
        <dbReference type="ARBA" id="ARBA00007430"/>
    </source>
</evidence>
<dbReference type="NCBIfam" id="TIGR03589">
    <property type="entry name" value="PseB"/>
    <property type="match status" value="1"/>
</dbReference>
<dbReference type="InterPro" id="IPR051203">
    <property type="entry name" value="Polysaccharide_Synthase-Rel"/>
</dbReference>
<gene>
    <name evidence="3" type="ORF">A2725_01090</name>
</gene>
<dbReference type="PANTHER" id="PTHR43318:SF2">
    <property type="entry name" value="UDP-N-ACETYLGLUCOSAMINE 4,6-DEHYDRATASE (INVERTING)"/>
    <property type="match status" value="1"/>
</dbReference>
<dbReference type="Pfam" id="PF02719">
    <property type="entry name" value="Polysacc_synt_2"/>
    <property type="match status" value="1"/>
</dbReference>
<reference evidence="3 4" key="1">
    <citation type="journal article" date="2016" name="Nat. Commun.">
        <title>Thousands of microbial genomes shed light on interconnected biogeochemical processes in an aquifer system.</title>
        <authorList>
            <person name="Anantharaman K."/>
            <person name="Brown C.T."/>
            <person name="Hug L.A."/>
            <person name="Sharon I."/>
            <person name="Castelle C.J."/>
            <person name="Probst A.J."/>
            <person name="Thomas B.C."/>
            <person name="Singh A."/>
            <person name="Wilkins M.J."/>
            <person name="Karaoz U."/>
            <person name="Brodie E.L."/>
            <person name="Williams K.H."/>
            <person name="Hubbard S.S."/>
            <person name="Banfield J.F."/>
        </authorList>
    </citation>
    <scope>NUCLEOTIDE SEQUENCE [LARGE SCALE GENOMIC DNA]</scope>
</reference>
<dbReference type="PANTHER" id="PTHR43318">
    <property type="entry name" value="UDP-N-ACETYLGLUCOSAMINE 4,6-DEHYDRATASE"/>
    <property type="match status" value="1"/>
</dbReference>
<evidence type="ECO:0000259" key="2">
    <source>
        <dbReference type="Pfam" id="PF02719"/>
    </source>
</evidence>
<sequence>MSLDFLVDSSILVTGGTGSFGQAFVKTLLMKSGAKRIIVFSRDELKQHEMKITFAEHRDRLRFFIGDVRDLDRLKRAFQGVDYVVHAAALKQVPALEYNPTEAIKTNILGTENVVNAAIEKGVKKVLLISTDKAANPANLYGATKLCAEKLVVNSNFYSGLGGTKLSVVRYGNVFGSRGSIIGVIAKQKASGEITITDEKMTRFWITLDQGIEFVLDSLNDMRGGEIFIPKIPSMGIKDLIQVCAPGCRLKYIGIRPGEKLHESLITPEEARNVREFDNHYIIFPDYQDDKWWDESDNYIRGKEVPEGFFFASHKNDKWLDEEGLKKLLDMLE</sequence>
<protein>
    <submittedName>
        <fullName evidence="3">UDP-N-acetylglucosamine 4,6-dehydratase (Inverting)</fullName>
    </submittedName>
</protein>
<feature type="domain" description="Polysaccharide biosynthesis protein CapD-like" evidence="2">
    <location>
        <begin position="11"/>
        <end position="283"/>
    </location>
</feature>
<organism evidence="3 4">
    <name type="scientific">Candidatus Magasanikbacteria bacterium RIFCSPHIGHO2_01_FULL_33_34</name>
    <dbReference type="NCBI Taxonomy" id="1798671"/>
    <lineage>
        <taxon>Bacteria</taxon>
        <taxon>Candidatus Magasanikiibacteriota</taxon>
    </lineage>
</organism>
<comment type="similarity">
    <text evidence="1">Belongs to the polysaccharide synthase family.</text>
</comment>
<dbReference type="InterPro" id="IPR036291">
    <property type="entry name" value="NAD(P)-bd_dom_sf"/>
</dbReference>
<dbReference type="Proteomes" id="UP000177067">
    <property type="component" value="Unassembled WGS sequence"/>
</dbReference>
<evidence type="ECO:0000313" key="3">
    <source>
        <dbReference type="EMBL" id="OGH59406.1"/>
    </source>
</evidence>